<protein>
    <recommendedName>
        <fullName evidence="3">Lipoprotein</fullName>
    </recommendedName>
</protein>
<evidence type="ECO:0008006" key="3">
    <source>
        <dbReference type="Google" id="ProtNLM"/>
    </source>
</evidence>
<dbReference type="EMBL" id="NPDS01000001">
    <property type="protein sequence ID" value="PJZ58729.1"/>
    <property type="molecule type" value="Genomic_DNA"/>
</dbReference>
<comment type="caution">
    <text evidence="1">The sequence shown here is derived from an EMBL/GenBank/DDBJ whole genome shotgun (WGS) entry which is preliminary data.</text>
</comment>
<organism evidence="1 2">
    <name type="scientific">Leptospira barantonii</name>
    <dbReference type="NCBI Taxonomy" id="2023184"/>
    <lineage>
        <taxon>Bacteria</taxon>
        <taxon>Pseudomonadati</taxon>
        <taxon>Spirochaetota</taxon>
        <taxon>Spirochaetia</taxon>
        <taxon>Leptospirales</taxon>
        <taxon>Leptospiraceae</taxon>
        <taxon>Leptospira</taxon>
    </lineage>
</organism>
<dbReference type="PROSITE" id="PS51257">
    <property type="entry name" value="PROKAR_LIPOPROTEIN"/>
    <property type="match status" value="1"/>
</dbReference>
<proteinExistence type="predicted"/>
<reference evidence="1 2" key="1">
    <citation type="submission" date="2017-07" db="EMBL/GenBank/DDBJ databases">
        <title>Leptospira spp. isolated from tropical soils.</title>
        <authorList>
            <person name="Thibeaux R."/>
            <person name="Iraola G."/>
            <person name="Ferres I."/>
            <person name="Bierque E."/>
            <person name="Girault D."/>
            <person name="Soupe-Gilbert M.-E."/>
            <person name="Picardeau M."/>
            <person name="Goarant C."/>
        </authorList>
    </citation>
    <scope>NUCLEOTIDE SEQUENCE [LARGE SCALE GENOMIC DNA]</scope>
    <source>
        <strain evidence="1 2">FH4-C-A1</strain>
    </source>
</reference>
<accession>A0ABX4NPF9</accession>
<evidence type="ECO:0000313" key="2">
    <source>
        <dbReference type="Proteomes" id="UP000231879"/>
    </source>
</evidence>
<sequence>MRFFMKGNITKAIAGLALMLTLVACKPKDDGNDDVVTAGLLYLVDQTSGNCAMVTRTSSTLYSAQLNVIPKGGCNQATLTGSTLADATVLTQGKYDTAITLATSLGCNSTTITNLTNSKNNVATTNSTAAAQTAFDTTAEKTRFYPIADLRAEGIAPFKVMLGALGFSEAEILALNLLDVNLFKNLNYTSLIATAAASATDTACVTAVTNKIATDFSGVLMLDATANTKAKISKLAVGACTYGSSSTATNTCATLNTQF</sequence>
<evidence type="ECO:0000313" key="1">
    <source>
        <dbReference type="EMBL" id="PJZ58729.1"/>
    </source>
</evidence>
<keyword evidence="2" id="KW-1185">Reference proteome</keyword>
<gene>
    <name evidence="1" type="ORF">CH367_01360</name>
</gene>
<dbReference type="Proteomes" id="UP000231879">
    <property type="component" value="Unassembled WGS sequence"/>
</dbReference>
<name>A0ABX4NPF9_9LEPT</name>